<sequence>MLIRRNAQTINKCFDVIVEWQKTIIQLIVHQMETRDLFQRWFMRLTITTQKTQPRKAALMLTPNFLFSLV</sequence>
<keyword evidence="2" id="KW-1185">Reference proteome</keyword>
<dbReference type="Proteomes" id="UP000187158">
    <property type="component" value="Unassembled WGS sequence"/>
</dbReference>
<name>A0ABX3GK48_9BACL</name>
<accession>A0ABX3GK48</accession>
<proteinExistence type="predicted"/>
<gene>
    <name evidence="1" type="ORF">BSO21_19760</name>
</gene>
<dbReference type="EMBL" id="MPVP01000138">
    <property type="protein sequence ID" value="OMD28138.1"/>
    <property type="molecule type" value="Genomic_DNA"/>
</dbReference>
<evidence type="ECO:0000313" key="2">
    <source>
        <dbReference type="Proteomes" id="UP000187158"/>
    </source>
</evidence>
<comment type="caution">
    <text evidence="1">The sequence shown here is derived from an EMBL/GenBank/DDBJ whole genome shotgun (WGS) entry which is preliminary data.</text>
</comment>
<organism evidence="1 2">
    <name type="scientific">Paenibacillus odorifer</name>
    <dbReference type="NCBI Taxonomy" id="189426"/>
    <lineage>
        <taxon>Bacteria</taxon>
        <taxon>Bacillati</taxon>
        <taxon>Bacillota</taxon>
        <taxon>Bacilli</taxon>
        <taxon>Bacillales</taxon>
        <taxon>Paenibacillaceae</taxon>
        <taxon>Paenibacillus</taxon>
    </lineage>
</organism>
<reference evidence="1 2" key="1">
    <citation type="submission" date="2016-11" db="EMBL/GenBank/DDBJ databases">
        <title>Paenibacillus species isolates.</title>
        <authorList>
            <person name="Beno S.M."/>
        </authorList>
    </citation>
    <scope>NUCLEOTIDE SEQUENCE [LARGE SCALE GENOMIC DNA]</scope>
    <source>
        <strain evidence="1 2">FSL H7-0433</strain>
    </source>
</reference>
<evidence type="ECO:0008006" key="3">
    <source>
        <dbReference type="Google" id="ProtNLM"/>
    </source>
</evidence>
<evidence type="ECO:0000313" key="1">
    <source>
        <dbReference type="EMBL" id="OMD28138.1"/>
    </source>
</evidence>
<protein>
    <recommendedName>
        <fullName evidence="3">Transposase</fullName>
    </recommendedName>
</protein>